<dbReference type="EMBL" id="QYUO01000001">
    <property type="protein sequence ID" value="RJF97654.1"/>
    <property type="molecule type" value="Genomic_DNA"/>
</dbReference>
<evidence type="ECO:0000313" key="3">
    <source>
        <dbReference type="Proteomes" id="UP000265955"/>
    </source>
</evidence>
<protein>
    <submittedName>
        <fullName evidence="2">Uncharacterized protein</fullName>
    </submittedName>
</protein>
<dbReference type="Proteomes" id="UP000265955">
    <property type="component" value="Unassembled WGS sequence"/>
</dbReference>
<feature type="coiled-coil region" evidence="1">
    <location>
        <begin position="272"/>
        <end position="304"/>
    </location>
</feature>
<proteinExistence type="predicted"/>
<comment type="caution">
    <text evidence="2">The sequence shown here is derived from an EMBL/GenBank/DDBJ whole genome shotgun (WGS) entry which is preliminary data.</text>
</comment>
<keyword evidence="3" id="KW-1185">Reference proteome</keyword>
<evidence type="ECO:0000313" key="2">
    <source>
        <dbReference type="EMBL" id="RJF97654.1"/>
    </source>
</evidence>
<dbReference type="AlphaFoldDB" id="A0A3A3FR03"/>
<keyword evidence="1" id="KW-0175">Coiled coil</keyword>
<name>A0A3A3FR03_9BURK</name>
<dbReference type="RefSeq" id="WP_119767603.1">
    <property type="nucleotide sequence ID" value="NZ_QYUO01000001.1"/>
</dbReference>
<gene>
    <name evidence="2" type="ORF">D3871_03285</name>
</gene>
<reference evidence="3" key="1">
    <citation type="submission" date="2018-09" db="EMBL/GenBank/DDBJ databases">
        <authorList>
            <person name="Zhu H."/>
        </authorList>
    </citation>
    <scope>NUCLEOTIDE SEQUENCE [LARGE SCALE GENOMIC DNA]</scope>
    <source>
        <strain evidence="3">K1R23-30</strain>
    </source>
</reference>
<accession>A0A3A3FR03</accession>
<sequence>MSEYQYYEFVAIDRPLTRNEMAELRSRSSRATITATSFVNEYNWGDLKADPADWMRSYFDAFVYTANWCSCRLSLRLPHEAFDEAELKRFATQYALMIDNSGAHWIISWSLDEGQDYDRFGMETGQGWMGRLMPLRDELLRGDLRPLYLGWLAGVSAGEVTNNAVEPDVPPGMAQLSAAQQALVEFLEIDPDLMVAATAGSQKIEDYWHDDDSVEVWVAELRRNEIETVFNLLLQGASHQAERRVKSEFLAWLKESGSRESSSAKPHKVAELRALAEEAKTLRLKREEEEHVRQEAERRKQREAYLLTLAADFDRHWKAIDDHAERGTASGYDEAKRAIVDLADAYALASDRNAFDQALRRFMVRHAKRGALVRRLVEAGLWEK</sequence>
<organism evidence="2 3">
    <name type="scientific">Noviherbaspirillum saxi</name>
    <dbReference type="NCBI Taxonomy" id="2320863"/>
    <lineage>
        <taxon>Bacteria</taxon>
        <taxon>Pseudomonadati</taxon>
        <taxon>Pseudomonadota</taxon>
        <taxon>Betaproteobacteria</taxon>
        <taxon>Burkholderiales</taxon>
        <taxon>Oxalobacteraceae</taxon>
        <taxon>Noviherbaspirillum</taxon>
    </lineage>
</organism>
<dbReference type="OrthoDB" id="9066681at2"/>
<evidence type="ECO:0000256" key="1">
    <source>
        <dbReference type="SAM" id="Coils"/>
    </source>
</evidence>